<name>A0A845SA94_9PROT</name>
<dbReference type="InterPro" id="IPR016036">
    <property type="entry name" value="Malonyl_transacylase_ACP-bd"/>
</dbReference>
<dbReference type="SMART" id="SM00827">
    <property type="entry name" value="PKS_AT"/>
    <property type="match status" value="1"/>
</dbReference>
<sequence>MKAIVFPGQGSQYVGMGKDFYETFSESKEVFHEVDDALGFKLSNIILNGPKETLDLTENTQPAIMTVGVAIYKTLKKQKIKDFKDYSFFAGHSLGEYTSLICSNSLTLKEGAKILKERGRSMQEAVPVNIGAMAAILGAELDLVNEVINKNKSSEGIAEISNDNCPGQIVVSGNKEKIIKIVDDLKNTHGKKAILLPVSAPFHCSLMQPSADKMNQILIKTNFSQPVINIVSNVTAKTIDNFKEIPSLLTKQITHHVRWRESVDFMTKNGVKHFIEIGPGKALTGMIKRIGKELTTTTIDNITQFNEFN</sequence>
<feature type="domain" description="Malonyl-CoA:ACP transacylase (MAT)" evidence="8">
    <location>
        <begin position="5"/>
        <end position="303"/>
    </location>
</feature>
<reference evidence="10 11" key="1">
    <citation type="submission" date="2018-10" db="EMBL/GenBank/DDBJ databases">
        <title>Iterative Subtractive Binning of Freshwater Chronoseries Metagenomes Recovers Nearly Complete Genomes from over Four Hundred Novel Species.</title>
        <authorList>
            <person name="Rodriguez-R L.M."/>
            <person name="Tsementzi D."/>
            <person name="Luo C."/>
            <person name="Konstantinidis K.T."/>
        </authorList>
    </citation>
    <scope>NUCLEOTIDE SEQUENCE [LARGE SCALE GENOMIC DNA]</scope>
    <source>
        <strain evidence="10">WB7_2B_003</strain>
        <strain evidence="9">WB8_2A_004</strain>
    </source>
</reference>
<evidence type="ECO:0000256" key="3">
    <source>
        <dbReference type="ARBA" id="ARBA00022679"/>
    </source>
</evidence>
<dbReference type="EMBL" id="RGGN01000035">
    <property type="protein sequence ID" value="NCU62768.1"/>
    <property type="molecule type" value="Genomic_DNA"/>
</dbReference>
<dbReference type="Gene3D" id="3.30.70.250">
    <property type="entry name" value="Malonyl-CoA ACP transacylase, ACP-binding"/>
    <property type="match status" value="1"/>
</dbReference>
<feature type="active site" evidence="7">
    <location>
        <position position="203"/>
    </location>
</feature>
<dbReference type="SUPFAM" id="SSF55048">
    <property type="entry name" value="Probable ACP-binding domain of malonyl-CoA ACP transacylase"/>
    <property type="match status" value="1"/>
</dbReference>
<dbReference type="InterPro" id="IPR001227">
    <property type="entry name" value="Ac_transferase_dom_sf"/>
</dbReference>
<dbReference type="Pfam" id="PF00698">
    <property type="entry name" value="Acyl_transf_1"/>
    <property type="match status" value="1"/>
</dbReference>
<comment type="similarity">
    <text evidence="6">Belongs to the fabD family.</text>
</comment>
<dbReference type="InterPro" id="IPR016035">
    <property type="entry name" value="Acyl_Trfase/lysoPLipase"/>
</dbReference>
<evidence type="ECO:0000256" key="1">
    <source>
        <dbReference type="ARBA" id="ARBA00013258"/>
    </source>
</evidence>
<evidence type="ECO:0000256" key="2">
    <source>
        <dbReference type="ARBA" id="ARBA00018953"/>
    </source>
</evidence>
<comment type="catalytic activity">
    <reaction evidence="5 6">
        <text>holo-[ACP] + malonyl-CoA = malonyl-[ACP] + CoA</text>
        <dbReference type="Rhea" id="RHEA:41792"/>
        <dbReference type="Rhea" id="RHEA-COMP:9623"/>
        <dbReference type="Rhea" id="RHEA-COMP:9685"/>
        <dbReference type="ChEBI" id="CHEBI:57287"/>
        <dbReference type="ChEBI" id="CHEBI:57384"/>
        <dbReference type="ChEBI" id="CHEBI:64479"/>
        <dbReference type="ChEBI" id="CHEBI:78449"/>
        <dbReference type="EC" id="2.3.1.39"/>
    </reaction>
</comment>
<evidence type="ECO:0000313" key="10">
    <source>
        <dbReference type="EMBL" id="NCU62768.1"/>
    </source>
</evidence>
<organism evidence="10 11">
    <name type="scientific">Candidatus Fonsibacter lacus</name>
    <dbReference type="NCBI Taxonomy" id="2576439"/>
    <lineage>
        <taxon>Bacteria</taxon>
        <taxon>Pseudomonadati</taxon>
        <taxon>Pseudomonadota</taxon>
        <taxon>Alphaproteobacteria</taxon>
        <taxon>Candidatus Pelagibacterales</taxon>
        <taxon>Candidatus Pelagibacterales incertae sedis</taxon>
        <taxon>Candidatus Fonsibacter</taxon>
    </lineage>
</organism>
<comment type="caution">
    <text evidence="10">The sequence shown here is derived from an EMBL/GenBank/DDBJ whole genome shotgun (WGS) entry which is preliminary data.</text>
</comment>
<dbReference type="EMBL" id="RGOB01000027">
    <property type="protein sequence ID" value="NCU52980.1"/>
    <property type="molecule type" value="Genomic_DNA"/>
</dbReference>
<dbReference type="PANTHER" id="PTHR42681:SF1">
    <property type="entry name" value="MALONYL-COA-ACYL CARRIER PROTEIN TRANSACYLASE, MITOCHONDRIAL"/>
    <property type="match status" value="1"/>
</dbReference>
<feature type="active site" evidence="7">
    <location>
        <position position="93"/>
    </location>
</feature>
<dbReference type="EC" id="2.3.1.39" evidence="1 6"/>
<dbReference type="PIRSF" id="PIRSF000446">
    <property type="entry name" value="Mct"/>
    <property type="match status" value="1"/>
</dbReference>
<dbReference type="InterPro" id="IPR050858">
    <property type="entry name" value="Mal-CoA-ACP_Trans/PKS_FabD"/>
</dbReference>
<dbReference type="Proteomes" id="UP000572953">
    <property type="component" value="Unassembled WGS sequence"/>
</dbReference>
<dbReference type="InterPro" id="IPR024925">
    <property type="entry name" value="Malonyl_CoA-ACP_transAc"/>
</dbReference>
<keyword evidence="4 6" id="KW-0012">Acyltransferase</keyword>
<dbReference type="GO" id="GO:0004314">
    <property type="term" value="F:[acyl-carrier-protein] S-malonyltransferase activity"/>
    <property type="evidence" value="ECO:0007669"/>
    <property type="project" value="UniProtKB-EC"/>
</dbReference>
<dbReference type="Gene3D" id="3.40.366.10">
    <property type="entry name" value="Malonyl-Coenzyme A Acyl Carrier Protein, domain 2"/>
    <property type="match status" value="1"/>
</dbReference>
<evidence type="ECO:0000256" key="6">
    <source>
        <dbReference type="PIRNR" id="PIRNR000446"/>
    </source>
</evidence>
<evidence type="ECO:0000313" key="9">
    <source>
        <dbReference type="EMBL" id="NCU52980.1"/>
    </source>
</evidence>
<dbReference type="GO" id="GO:0006633">
    <property type="term" value="P:fatty acid biosynthetic process"/>
    <property type="evidence" value="ECO:0007669"/>
    <property type="project" value="TreeGrafter"/>
</dbReference>
<evidence type="ECO:0000256" key="5">
    <source>
        <dbReference type="ARBA" id="ARBA00048462"/>
    </source>
</evidence>
<gene>
    <name evidence="10" type="primary">fabD</name>
    <name evidence="10" type="ORF">EBV78_01550</name>
    <name evidence="9" type="ORF">EBX74_01555</name>
</gene>
<evidence type="ECO:0000256" key="4">
    <source>
        <dbReference type="ARBA" id="ARBA00023315"/>
    </source>
</evidence>
<evidence type="ECO:0000256" key="7">
    <source>
        <dbReference type="PIRSR" id="PIRSR000446-1"/>
    </source>
</evidence>
<proteinExistence type="inferred from homology"/>
<keyword evidence="3 6" id="KW-0808">Transferase</keyword>
<dbReference type="PANTHER" id="PTHR42681">
    <property type="entry name" value="MALONYL-COA-ACYL CARRIER PROTEIN TRANSACYLASE, MITOCHONDRIAL"/>
    <property type="match status" value="1"/>
</dbReference>
<dbReference type="NCBIfam" id="TIGR00128">
    <property type="entry name" value="fabD"/>
    <property type="match status" value="1"/>
</dbReference>
<dbReference type="Proteomes" id="UP000747791">
    <property type="component" value="Unassembled WGS sequence"/>
</dbReference>
<evidence type="ECO:0000313" key="11">
    <source>
        <dbReference type="Proteomes" id="UP000572953"/>
    </source>
</evidence>
<accession>A0A845SA94</accession>
<dbReference type="SUPFAM" id="SSF52151">
    <property type="entry name" value="FabD/lysophospholipase-like"/>
    <property type="match status" value="1"/>
</dbReference>
<dbReference type="AlphaFoldDB" id="A0A845SA94"/>
<dbReference type="InterPro" id="IPR014043">
    <property type="entry name" value="Acyl_transferase_dom"/>
</dbReference>
<evidence type="ECO:0000259" key="8">
    <source>
        <dbReference type="SMART" id="SM00827"/>
    </source>
</evidence>
<dbReference type="InterPro" id="IPR004410">
    <property type="entry name" value="Malonyl_CoA-ACP_transAc_FabD"/>
</dbReference>
<protein>
    <recommendedName>
        <fullName evidence="2 6">Malonyl CoA-acyl carrier protein transacylase</fullName>
        <ecNumber evidence="1 6">2.3.1.39</ecNumber>
    </recommendedName>
</protein>